<dbReference type="EMBL" id="MFCA01000028">
    <property type="protein sequence ID" value="OGE01366.1"/>
    <property type="molecule type" value="Genomic_DNA"/>
</dbReference>
<organism evidence="1 2">
    <name type="scientific">Candidatus Curtissbacteria bacterium RIFOXYA1_FULL_41_14</name>
    <dbReference type="NCBI Taxonomy" id="1797737"/>
    <lineage>
        <taxon>Bacteria</taxon>
        <taxon>Candidatus Curtissiibacteriota</taxon>
    </lineage>
</organism>
<evidence type="ECO:0000313" key="1">
    <source>
        <dbReference type="EMBL" id="OGE01366.1"/>
    </source>
</evidence>
<dbReference type="STRING" id="1797737.A2196_04420"/>
<name>A0A1F5HBA9_9BACT</name>
<sequence length="60" mass="7130">MTARDWFEKAQNEKFAIGTLRPFDETQGLRLRSGRNFQILKPFDCTQDERVQDDRRGKVL</sequence>
<reference evidence="1 2" key="1">
    <citation type="journal article" date="2016" name="Nat. Commun.">
        <title>Thousands of microbial genomes shed light on interconnected biogeochemical processes in an aquifer system.</title>
        <authorList>
            <person name="Anantharaman K."/>
            <person name="Brown C.T."/>
            <person name="Hug L.A."/>
            <person name="Sharon I."/>
            <person name="Castelle C.J."/>
            <person name="Probst A.J."/>
            <person name="Thomas B.C."/>
            <person name="Singh A."/>
            <person name="Wilkins M.J."/>
            <person name="Karaoz U."/>
            <person name="Brodie E.L."/>
            <person name="Williams K.H."/>
            <person name="Hubbard S.S."/>
            <person name="Banfield J.F."/>
        </authorList>
    </citation>
    <scope>NUCLEOTIDE SEQUENCE [LARGE SCALE GENOMIC DNA]</scope>
</reference>
<accession>A0A1F5HBA9</accession>
<gene>
    <name evidence="1" type="ORF">A2196_04420</name>
</gene>
<protein>
    <submittedName>
        <fullName evidence="1">Uncharacterized protein</fullName>
    </submittedName>
</protein>
<dbReference type="AlphaFoldDB" id="A0A1F5HBA9"/>
<comment type="caution">
    <text evidence="1">The sequence shown here is derived from an EMBL/GenBank/DDBJ whole genome shotgun (WGS) entry which is preliminary data.</text>
</comment>
<dbReference type="Proteomes" id="UP000176751">
    <property type="component" value="Unassembled WGS sequence"/>
</dbReference>
<evidence type="ECO:0000313" key="2">
    <source>
        <dbReference type="Proteomes" id="UP000176751"/>
    </source>
</evidence>
<proteinExistence type="predicted"/>